<dbReference type="EMBL" id="SRXW01000003">
    <property type="protein sequence ID" value="TGY88384.1"/>
    <property type="molecule type" value="Genomic_DNA"/>
</dbReference>
<dbReference type="OrthoDB" id="8481666at2"/>
<comment type="caution">
    <text evidence="2">The sequence shown here is derived from an EMBL/GenBank/DDBJ whole genome shotgun (WGS) entry which is preliminary data.</text>
</comment>
<dbReference type="Pfam" id="PF09539">
    <property type="entry name" value="DUF2385"/>
    <property type="match status" value="1"/>
</dbReference>
<keyword evidence="3" id="KW-1185">Reference proteome</keyword>
<dbReference type="NCBIfam" id="TIGR02301">
    <property type="entry name" value="TIGR02301 family protein"/>
    <property type="match status" value="1"/>
</dbReference>
<gene>
    <name evidence="2" type="ORF">E5163_11225</name>
</gene>
<dbReference type="Proteomes" id="UP000308054">
    <property type="component" value="Unassembled WGS sequence"/>
</dbReference>
<proteinExistence type="predicted"/>
<feature type="chain" id="PRO_5020242478" evidence="1">
    <location>
        <begin position="20"/>
        <end position="130"/>
    </location>
</feature>
<organism evidence="2 3">
    <name type="scientific">Marinicauda algicola</name>
    <dbReference type="NCBI Taxonomy" id="2029849"/>
    <lineage>
        <taxon>Bacteria</taxon>
        <taxon>Pseudomonadati</taxon>
        <taxon>Pseudomonadota</taxon>
        <taxon>Alphaproteobacteria</taxon>
        <taxon>Maricaulales</taxon>
        <taxon>Maricaulaceae</taxon>
        <taxon>Marinicauda</taxon>
    </lineage>
</organism>
<sequence>MMRPAALLLALALAAPAFAQAGPEARRSYEAQASYPVEALSGVLGELHFLAFRCQGEDAQDWRATMLELLELEAPTRGPYRERLIEAFNDGFRYHERRGTRCGAEAEIERRRLAMQGRALSETLRREYID</sequence>
<feature type="signal peptide" evidence="1">
    <location>
        <begin position="1"/>
        <end position="19"/>
    </location>
</feature>
<dbReference type="RefSeq" id="WP_135996230.1">
    <property type="nucleotide sequence ID" value="NZ_CP071057.1"/>
</dbReference>
<dbReference type="InterPro" id="IPR012645">
    <property type="entry name" value="CHP02301"/>
</dbReference>
<keyword evidence="1" id="KW-0732">Signal</keyword>
<name>A0A4S2GZ46_9PROT</name>
<evidence type="ECO:0000256" key="1">
    <source>
        <dbReference type="SAM" id="SignalP"/>
    </source>
</evidence>
<evidence type="ECO:0000313" key="3">
    <source>
        <dbReference type="Proteomes" id="UP000308054"/>
    </source>
</evidence>
<evidence type="ECO:0000313" key="2">
    <source>
        <dbReference type="EMBL" id="TGY88384.1"/>
    </source>
</evidence>
<reference evidence="2 3" key="1">
    <citation type="journal article" date="2017" name="Int. J. Syst. Evol. Microbiol.">
        <title>Marinicauda algicola sp. nov., isolated from a marine red alga Rhodosorus marinus.</title>
        <authorList>
            <person name="Jeong S.E."/>
            <person name="Jeon S.H."/>
            <person name="Chun B.H."/>
            <person name="Kim D.W."/>
            <person name="Jeon C.O."/>
        </authorList>
    </citation>
    <scope>NUCLEOTIDE SEQUENCE [LARGE SCALE GENOMIC DNA]</scope>
    <source>
        <strain evidence="2 3">JCM 31718</strain>
    </source>
</reference>
<dbReference type="AlphaFoldDB" id="A0A4S2GZ46"/>
<accession>A0A4S2GZ46</accession>
<protein>
    <submittedName>
        <fullName evidence="2">TIGR02301 family protein</fullName>
    </submittedName>
</protein>